<organism evidence="4 5">
    <name type="scientific">Hungatella hathewayi</name>
    <dbReference type="NCBI Taxonomy" id="154046"/>
    <lineage>
        <taxon>Bacteria</taxon>
        <taxon>Bacillati</taxon>
        <taxon>Bacillota</taxon>
        <taxon>Clostridia</taxon>
        <taxon>Lachnospirales</taxon>
        <taxon>Lachnospiraceae</taxon>
        <taxon>Hungatella</taxon>
    </lineage>
</organism>
<dbReference type="Proteomes" id="UP000095651">
    <property type="component" value="Unassembled WGS sequence"/>
</dbReference>
<evidence type="ECO:0000256" key="1">
    <source>
        <dbReference type="ARBA" id="ARBA00022723"/>
    </source>
</evidence>
<dbReference type="PANTHER" id="PTHR45953">
    <property type="entry name" value="IDURONATE 2-SULFATASE"/>
    <property type="match status" value="1"/>
</dbReference>
<evidence type="ECO:0000313" key="4">
    <source>
        <dbReference type="EMBL" id="CUP26402.1"/>
    </source>
</evidence>
<evidence type="ECO:0000256" key="2">
    <source>
        <dbReference type="ARBA" id="ARBA00022801"/>
    </source>
</evidence>
<dbReference type="EMBL" id="CYZE01000023">
    <property type="protein sequence ID" value="CUP26402.1"/>
    <property type="molecule type" value="Genomic_DNA"/>
</dbReference>
<sequence>MKNIVYFFCDELRQDALGCYGNPAGPMRTPNIDAIARRGYLFENCFCNSPVCVPSRASLMTGLYPEDTGVYNNEAAVSTFTLPAPVITFPEVLRKAGYHTANFGKTHLPPGLTPFETDNPEGSGMGLGLTYTERQNLKKISPRSGLSFNAASLYPEGREYFPEKVTENALEWLSCQSEPYFLRISYTQPHSPVILKRGYETIYRDYPFDSELPEIAHLSEFEQAFAHTIGLETLSKEELRTIKAYYYGMVCWIDDEIGKVINLLQSRDELSHTILIVGADHGALRGECCGLGKHIFQRASQAVPLIITDPMEPKKGRRITSLCSNIDIPRTLFSLIGIEAPPQFKGRNLFEDSTSQPVYATIGYGETDSCAFPARQLGRLPGGHGWPRRACIRLGQFRLDMNMRIDGLRPSREQEDIFFVDCIKYPAEDYNMAGDPAYASVIEELAARLSAHCRAAVEADPAQLHIPADLVRGTRQ</sequence>
<dbReference type="EC" id="3.1.6.1" evidence="4"/>
<evidence type="ECO:0000313" key="5">
    <source>
        <dbReference type="Proteomes" id="UP000095651"/>
    </source>
</evidence>
<keyword evidence="2 4" id="KW-0378">Hydrolase</keyword>
<protein>
    <submittedName>
        <fullName evidence="4">Arylsulfatase</fullName>
        <ecNumber evidence="4">3.1.6.1</ecNumber>
    </submittedName>
</protein>
<accession>A0A174LQD5</accession>
<dbReference type="AlphaFoldDB" id="A0A174LQD5"/>
<dbReference type="PANTHER" id="PTHR45953:SF1">
    <property type="entry name" value="IDURONATE 2-SULFATASE"/>
    <property type="match status" value="1"/>
</dbReference>
<feature type="domain" description="Sulfatase N-terminal" evidence="3">
    <location>
        <begin position="2"/>
        <end position="338"/>
    </location>
</feature>
<dbReference type="Gene3D" id="3.40.720.10">
    <property type="entry name" value="Alkaline Phosphatase, subunit A"/>
    <property type="match status" value="1"/>
</dbReference>
<dbReference type="InterPro" id="IPR017850">
    <property type="entry name" value="Alkaline_phosphatase_core_sf"/>
</dbReference>
<keyword evidence="1" id="KW-0479">Metal-binding</keyword>
<proteinExistence type="predicted"/>
<reference evidence="4 5" key="1">
    <citation type="submission" date="2015-09" db="EMBL/GenBank/DDBJ databases">
        <authorList>
            <consortium name="Pathogen Informatics"/>
        </authorList>
    </citation>
    <scope>NUCLEOTIDE SEQUENCE [LARGE SCALE GENOMIC DNA]</scope>
    <source>
        <strain evidence="4 5">2789STDY5608850</strain>
    </source>
</reference>
<dbReference type="Pfam" id="PF00884">
    <property type="entry name" value="Sulfatase"/>
    <property type="match status" value="1"/>
</dbReference>
<dbReference type="GO" id="GO:0004065">
    <property type="term" value="F:arylsulfatase activity"/>
    <property type="evidence" value="ECO:0007669"/>
    <property type="project" value="UniProtKB-EC"/>
</dbReference>
<dbReference type="RefSeq" id="WP_055659981.1">
    <property type="nucleotide sequence ID" value="NZ_CABIXC010000023.1"/>
</dbReference>
<evidence type="ECO:0000259" key="3">
    <source>
        <dbReference type="Pfam" id="PF00884"/>
    </source>
</evidence>
<dbReference type="InterPro" id="IPR000917">
    <property type="entry name" value="Sulfatase_N"/>
</dbReference>
<dbReference type="GO" id="GO:0005737">
    <property type="term" value="C:cytoplasm"/>
    <property type="evidence" value="ECO:0007669"/>
    <property type="project" value="TreeGrafter"/>
</dbReference>
<dbReference type="GO" id="GO:0046872">
    <property type="term" value="F:metal ion binding"/>
    <property type="evidence" value="ECO:0007669"/>
    <property type="project" value="UniProtKB-KW"/>
</dbReference>
<name>A0A174LQD5_9FIRM</name>
<gene>
    <name evidence="4" type="ORF">ERS852407_05456</name>
</gene>
<dbReference type="SUPFAM" id="SSF53649">
    <property type="entry name" value="Alkaline phosphatase-like"/>
    <property type="match status" value="1"/>
</dbReference>